<accession>A0A383W4C2</accession>
<evidence type="ECO:0000313" key="2">
    <source>
        <dbReference type="EMBL" id="SZX71989.1"/>
    </source>
</evidence>
<dbReference type="Proteomes" id="UP000256970">
    <property type="component" value="Unassembled WGS sequence"/>
</dbReference>
<proteinExistence type="predicted"/>
<dbReference type="AlphaFoldDB" id="A0A383W4C2"/>
<feature type="chain" id="PRO_5016846668" evidence="1">
    <location>
        <begin position="24"/>
        <end position="88"/>
    </location>
</feature>
<evidence type="ECO:0000256" key="1">
    <source>
        <dbReference type="SAM" id="SignalP"/>
    </source>
</evidence>
<feature type="non-terminal residue" evidence="2">
    <location>
        <position position="88"/>
    </location>
</feature>
<organism evidence="2 3">
    <name type="scientific">Tetradesmus obliquus</name>
    <name type="common">Green alga</name>
    <name type="synonym">Acutodesmus obliquus</name>
    <dbReference type="NCBI Taxonomy" id="3088"/>
    <lineage>
        <taxon>Eukaryota</taxon>
        <taxon>Viridiplantae</taxon>
        <taxon>Chlorophyta</taxon>
        <taxon>core chlorophytes</taxon>
        <taxon>Chlorophyceae</taxon>
        <taxon>CS clade</taxon>
        <taxon>Sphaeropleales</taxon>
        <taxon>Scenedesmaceae</taxon>
        <taxon>Tetradesmus</taxon>
    </lineage>
</organism>
<feature type="signal peptide" evidence="1">
    <location>
        <begin position="1"/>
        <end position="23"/>
    </location>
</feature>
<protein>
    <submittedName>
        <fullName evidence="2">Uncharacterized protein</fullName>
    </submittedName>
</protein>
<evidence type="ECO:0000313" key="3">
    <source>
        <dbReference type="Proteomes" id="UP000256970"/>
    </source>
</evidence>
<keyword evidence="1" id="KW-0732">Signal</keyword>
<sequence length="88" mass="9235">MQSAAPSISCLLLVLALLIQVAASPPNAPSKDAADAAAQLQADEFGITSPEVENMLEWMVENGGEVNVVVRTLPNKGRKVFAPQDFAA</sequence>
<reference evidence="2 3" key="1">
    <citation type="submission" date="2016-10" db="EMBL/GenBank/DDBJ databases">
        <authorList>
            <person name="Cai Z."/>
        </authorList>
    </citation>
    <scope>NUCLEOTIDE SEQUENCE [LARGE SCALE GENOMIC DNA]</scope>
</reference>
<keyword evidence="3" id="KW-1185">Reference proteome</keyword>
<dbReference type="EMBL" id="FNXT01001094">
    <property type="protein sequence ID" value="SZX71989.1"/>
    <property type="molecule type" value="Genomic_DNA"/>
</dbReference>
<name>A0A383W4C2_TETOB</name>
<gene>
    <name evidence="2" type="ORF">BQ4739_LOCUS12089</name>
</gene>